<evidence type="ECO:0000256" key="2">
    <source>
        <dbReference type="ARBA" id="ARBA00006285"/>
    </source>
</evidence>
<keyword evidence="5" id="KW-0326">Glycosidase</keyword>
<feature type="domain" description="Beta-hexosaminidase bacterial type N-terminal" evidence="8">
    <location>
        <begin position="33"/>
        <end position="85"/>
    </location>
</feature>
<evidence type="ECO:0000259" key="7">
    <source>
        <dbReference type="Pfam" id="PF00728"/>
    </source>
</evidence>
<feature type="active site" description="Proton donor" evidence="6">
    <location>
        <position position="255"/>
    </location>
</feature>
<feature type="domain" description="Glycoside hydrolase family 20 catalytic" evidence="7">
    <location>
        <begin position="88"/>
        <end position="416"/>
    </location>
</feature>
<dbReference type="EMBL" id="JADINF010000185">
    <property type="protein sequence ID" value="MBO8424807.1"/>
    <property type="molecule type" value="Genomic_DNA"/>
</dbReference>
<dbReference type="InterPro" id="IPR015883">
    <property type="entry name" value="Glyco_hydro_20_cat"/>
</dbReference>
<name>A0A940DIH8_9FIRM</name>
<dbReference type="PRINTS" id="PR00738">
    <property type="entry name" value="GLHYDRLASE20"/>
</dbReference>
<organism evidence="9 10">
    <name type="scientific">Candidatus Stercoripulliclostridium pullicola</name>
    <dbReference type="NCBI Taxonomy" id="2840953"/>
    <lineage>
        <taxon>Bacteria</taxon>
        <taxon>Bacillati</taxon>
        <taxon>Bacillota</taxon>
        <taxon>Clostridia</taxon>
        <taxon>Eubacteriales</taxon>
        <taxon>Candidatus Stercoripulliclostridium</taxon>
    </lineage>
</organism>
<keyword evidence="4" id="KW-0378">Hydrolase</keyword>
<dbReference type="GO" id="GO:0005975">
    <property type="term" value="P:carbohydrate metabolic process"/>
    <property type="evidence" value="ECO:0007669"/>
    <property type="project" value="InterPro"/>
</dbReference>
<dbReference type="SUPFAM" id="SSF51445">
    <property type="entry name" value="(Trans)glycosidases"/>
    <property type="match status" value="1"/>
</dbReference>
<dbReference type="GO" id="GO:0016020">
    <property type="term" value="C:membrane"/>
    <property type="evidence" value="ECO:0007669"/>
    <property type="project" value="TreeGrafter"/>
</dbReference>
<dbReference type="PANTHER" id="PTHR22600:SF57">
    <property type="entry name" value="BETA-N-ACETYLHEXOSAMINIDASE"/>
    <property type="match status" value="1"/>
</dbReference>
<dbReference type="CDD" id="cd06563">
    <property type="entry name" value="GH20_chitobiase-like"/>
    <property type="match status" value="1"/>
</dbReference>
<protein>
    <recommendedName>
        <fullName evidence="3">beta-N-acetylhexosaminidase</fullName>
        <ecNumber evidence="3">3.2.1.52</ecNumber>
    </recommendedName>
</protein>
<dbReference type="AlphaFoldDB" id="A0A940DIH8"/>
<dbReference type="Pfam" id="PF02838">
    <property type="entry name" value="Glyco_hydro_20b"/>
    <property type="match status" value="1"/>
</dbReference>
<comment type="similarity">
    <text evidence="2">Belongs to the glycosyl hydrolase 20 family.</text>
</comment>
<dbReference type="PIRSF" id="PIRSF001093">
    <property type="entry name" value="B-hxosamndse_ab_euk"/>
    <property type="match status" value="1"/>
</dbReference>
<gene>
    <name evidence="9" type="ORF">IAB16_07285</name>
</gene>
<reference evidence="9" key="2">
    <citation type="journal article" date="2021" name="PeerJ">
        <title>Extensive microbial diversity within the chicken gut microbiome revealed by metagenomics and culture.</title>
        <authorList>
            <person name="Gilroy R."/>
            <person name="Ravi A."/>
            <person name="Getino M."/>
            <person name="Pursley I."/>
            <person name="Horton D.L."/>
            <person name="Alikhan N.F."/>
            <person name="Baker D."/>
            <person name="Gharbi K."/>
            <person name="Hall N."/>
            <person name="Watson M."/>
            <person name="Adriaenssens E.M."/>
            <person name="Foster-Nyarko E."/>
            <person name="Jarju S."/>
            <person name="Secka A."/>
            <person name="Antonio M."/>
            <person name="Oren A."/>
            <person name="Chaudhuri R.R."/>
            <person name="La Ragione R."/>
            <person name="Hildebrand F."/>
            <person name="Pallen M.J."/>
        </authorList>
    </citation>
    <scope>NUCLEOTIDE SEQUENCE</scope>
    <source>
        <strain evidence="9">517</strain>
    </source>
</reference>
<evidence type="ECO:0000256" key="6">
    <source>
        <dbReference type="PIRSR" id="PIRSR625705-1"/>
    </source>
</evidence>
<evidence type="ECO:0000259" key="8">
    <source>
        <dbReference type="Pfam" id="PF02838"/>
    </source>
</evidence>
<evidence type="ECO:0000256" key="1">
    <source>
        <dbReference type="ARBA" id="ARBA00001231"/>
    </source>
</evidence>
<dbReference type="InterPro" id="IPR015882">
    <property type="entry name" value="HEX_bac_N"/>
</dbReference>
<accession>A0A940DIH8</accession>
<evidence type="ECO:0000256" key="5">
    <source>
        <dbReference type="ARBA" id="ARBA00023295"/>
    </source>
</evidence>
<dbReference type="SUPFAM" id="SSF55545">
    <property type="entry name" value="beta-N-acetylhexosaminidase-like domain"/>
    <property type="match status" value="1"/>
</dbReference>
<dbReference type="GO" id="GO:0030203">
    <property type="term" value="P:glycosaminoglycan metabolic process"/>
    <property type="evidence" value="ECO:0007669"/>
    <property type="project" value="TreeGrafter"/>
</dbReference>
<proteinExistence type="inferred from homology"/>
<dbReference type="EC" id="3.2.1.52" evidence="3"/>
<dbReference type="InterPro" id="IPR017853">
    <property type="entry name" value="GH"/>
</dbReference>
<dbReference type="Proteomes" id="UP000727857">
    <property type="component" value="Unassembled WGS sequence"/>
</dbReference>
<reference evidence="9" key="1">
    <citation type="submission" date="2020-10" db="EMBL/GenBank/DDBJ databases">
        <authorList>
            <person name="Gilroy R."/>
        </authorList>
    </citation>
    <scope>NUCLEOTIDE SEQUENCE</scope>
    <source>
        <strain evidence="9">517</strain>
    </source>
</reference>
<sequence>MNDIVGVIPRPSSVKILSPSTYCYKESDAVRHYDELIPREGYRLTVDGNGLNIYCSDDAGYFYALVTVRQLLAAGDLKHIEIKDAPRYAYRGFMLDCARHFFTVEEIKRHLDIMALFKLNVFHWHLTDDQGWRIQSERYPLLTDIGSYRSSTRGDGKPVKGFYTKEDMREIVEYAAARYIDVLPEFDIPGHASAAIAAYPALSCTGAEIAVKESFGIHEEVFCPGKEVTYRFLADVIGEIMDIFPFGYVHLGGDEALRLKWMDCEDCARVMRENSLKDYDELQAYFMDKIADVCRARGKTVINWNDGMRGANTASDIVMQYWSEGGDSKRKLKQELAAGRKVIMSPFFSYYLDYPYGMTPLRKTFAFDPETYDEGGKGGVIGVEAPLWTEYVDSSDRIDYQAYPRLFAVAERAWSPWHEDYKDFLARLKYIYNLIDKQGVKCAKIGEVDPSPLRAIAEVVRFGRNVSDKTLREAGARVRLNNKRLKAPERKKS</sequence>
<evidence type="ECO:0000313" key="10">
    <source>
        <dbReference type="Proteomes" id="UP000727857"/>
    </source>
</evidence>
<dbReference type="InterPro" id="IPR029018">
    <property type="entry name" value="Hex-like_dom2"/>
</dbReference>
<evidence type="ECO:0000313" key="9">
    <source>
        <dbReference type="EMBL" id="MBO8424807.1"/>
    </source>
</evidence>
<evidence type="ECO:0000256" key="4">
    <source>
        <dbReference type="ARBA" id="ARBA00022801"/>
    </source>
</evidence>
<dbReference type="Pfam" id="PF00728">
    <property type="entry name" value="Glyco_hydro_20"/>
    <property type="match status" value="1"/>
</dbReference>
<comment type="catalytic activity">
    <reaction evidence="1">
        <text>Hydrolysis of terminal non-reducing N-acetyl-D-hexosamine residues in N-acetyl-beta-D-hexosaminides.</text>
        <dbReference type="EC" id="3.2.1.52"/>
    </reaction>
</comment>
<evidence type="ECO:0000256" key="3">
    <source>
        <dbReference type="ARBA" id="ARBA00012663"/>
    </source>
</evidence>
<dbReference type="InterPro" id="IPR025705">
    <property type="entry name" value="Beta_hexosaminidase_sua/sub"/>
</dbReference>
<dbReference type="PANTHER" id="PTHR22600">
    <property type="entry name" value="BETA-HEXOSAMINIDASE"/>
    <property type="match status" value="1"/>
</dbReference>
<comment type="caution">
    <text evidence="9">The sequence shown here is derived from an EMBL/GenBank/DDBJ whole genome shotgun (WGS) entry which is preliminary data.</text>
</comment>
<dbReference type="GO" id="GO:0004563">
    <property type="term" value="F:beta-N-acetylhexosaminidase activity"/>
    <property type="evidence" value="ECO:0007669"/>
    <property type="project" value="UniProtKB-EC"/>
</dbReference>
<dbReference type="Gene3D" id="3.30.379.10">
    <property type="entry name" value="Chitobiase/beta-hexosaminidase domain 2-like"/>
    <property type="match status" value="1"/>
</dbReference>
<dbReference type="Gene3D" id="3.20.20.80">
    <property type="entry name" value="Glycosidases"/>
    <property type="match status" value="1"/>
</dbReference>